<reference evidence="5" key="1">
    <citation type="submission" date="2018-09" db="EMBL/GenBank/DDBJ databases">
        <title>Chryseolinea sp. KIS68-18 isolated from soil.</title>
        <authorList>
            <person name="Weon H.-Y."/>
            <person name="Kwon S.-W."/>
            <person name="Lee S.A."/>
        </authorList>
    </citation>
    <scope>NUCLEOTIDE SEQUENCE [LARGE SCALE GENOMIC DNA]</scope>
    <source>
        <strain evidence="5">KIS68-18</strain>
    </source>
</reference>
<dbReference type="InterPro" id="IPR010031">
    <property type="entry name" value="FAD_lactone_oxidase-like"/>
</dbReference>
<dbReference type="GO" id="GO:0003885">
    <property type="term" value="F:D-arabinono-1,4-lactone oxidase activity"/>
    <property type="evidence" value="ECO:0007669"/>
    <property type="project" value="InterPro"/>
</dbReference>
<dbReference type="Proteomes" id="UP000266183">
    <property type="component" value="Chromosome"/>
</dbReference>
<dbReference type="SUPFAM" id="SSF56176">
    <property type="entry name" value="FAD-binding/transporter-associated domain-like"/>
    <property type="match status" value="1"/>
</dbReference>
<feature type="domain" description="FAD-binding PCMH-type" evidence="3">
    <location>
        <begin position="39"/>
        <end position="205"/>
    </location>
</feature>
<evidence type="ECO:0000256" key="2">
    <source>
        <dbReference type="ARBA" id="ARBA00023002"/>
    </source>
</evidence>
<dbReference type="Gene3D" id="3.30.70.2520">
    <property type="match status" value="1"/>
</dbReference>
<proteinExistence type="predicted"/>
<dbReference type="GO" id="GO:0071949">
    <property type="term" value="F:FAD binding"/>
    <property type="evidence" value="ECO:0007669"/>
    <property type="project" value="InterPro"/>
</dbReference>
<dbReference type="InterPro" id="IPR006094">
    <property type="entry name" value="Oxid_FAD_bind_N"/>
</dbReference>
<dbReference type="InterPro" id="IPR016171">
    <property type="entry name" value="Vanillyl_alc_oxidase_C-sub2"/>
</dbReference>
<evidence type="ECO:0000313" key="5">
    <source>
        <dbReference type="Proteomes" id="UP000266183"/>
    </source>
</evidence>
<dbReference type="Gene3D" id="3.30.70.2530">
    <property type="match status" value="1"/>
</dbReference>
<dbReference type="InterPro" id="IPR016169">
    <property type="entry name" value="FAD-bd_PCMH_sub2"/>
</dbReference>
<keyword evidence="2" id="KW-0560">Oxidoreductase</keyword>
<dbReference type="GO" id="GO:0080049">
    <property type="term" value="F:L-gulono-1,4-lactone dehydrogenase activity"/>
    <property type="evidence" value="ECO:0007669"/>
    <property type="project" value="TreeGrafter"/>
</dbReference>
<keyword evidence="1" id="KW-0285">Flavoprotein</keyword>
<dbReference type="PANTHER" id="PTHR43762">
    <property type="entry name" value="L-GULONOLACTONE OXIDASE"/>
    <property type="match status" value="1"/>
</dbReference>
<dbReference type="OrthoDB" id="9800184at2"/>
<dbReference type="InterPro" id="IPR007173">
    <property type="entry name" value="ALO_C"/>
</dbReference>
<dbReference type="Gene3D" id="3.30.43.10">
    <property type="entry name" value="Uridine Diphospho-n-acetylenolpyruvylglucosamine Reductase, domain 2"/>
    <property type="match status" value="1"/>
</dbReference>
<dbReference type="Pfam" id="PF04030">
    <property type="entry name" value="ALO"/>
    <property type="match status" value="1"/>
</dbReference>
<sequence length="451" mass="49922">MDKRSFLKASTALVAGTALSRLVACSPDKKPLSNWSGNLEYSTGNVFYPKTVEEVQAAVRQCDKVRALGSRHSFNRIADSTENQISLRDLNKIVSLDKTAGTVTVEAGVKYGEVCQYLHENGFALHNLASLPHISIAGSIATATHGSGVKNGNLATQVIAIEFVNGNAEIIHLSAEKDGDVFYGAVVGLGGIGVVTKVTLQLQPTFNMQQVVYRNLPMQALENNFLEIMSSGYSVSLFTDWKNKNVNEVWIKSRVEDGVPPAIAPEFYGAKLATQNMHPIEDQPAGNCTEQMGIPGPWFERLPHFKMGFTPSAGKELQAEYFVPLEHGYEAMMAMEKLHDKIAPYIFISEIRTIAADNLWLSPCYKRDAVALHTTWKQDWDGVMSVLPLIEEQLAPFGTRPHWGKLFTLAPAVLQSRIEKLDDARKLFNRYDPQGKFRNEFLDVNLYPAAS</sequence>
<organism evidence="4 5">
    <name type="scientific">Chryseolinea soli</name>
    <dbReference type="NCBI Taxonomy" id="2321403"/>
    <lineage>
        <taxon>Bacteria</taxon>
        <taxon>Pseudomonadati</taxon>
        <taxon>Bacteroidota</taxon>
        <taxon>Cytophagia</taxon>
        <taxon>Cytophagales</taxon>
        <taxon>Fulvivirgaceae</taxon>
        <taxon>Chryseolinea</taxon>
    </lineage>
</organism>
<dbReference type="AlphaFoldDB" id="A0A385SEG2"/>
<dbReference type="RefSeq" id="WP_119752914.1">
    <property type="nucleotide sequence ID" value="NZ_CP032382.1"/>
</dbReference>
<dbReference type="GO" id="GO:0016020">
    <property type="term" value="C:membrane"/>
    <property type="evidence" value="ECO:0007669"/>
    <property type="project" value="InterPro"/>
</dbReference>
<dbReference type="KEGG" id="chk:D4L85_02920"/>
<dbReference type="PANTHER" id="PTHR43762:SF1">
    <property type="entry name" value="D-ARABINONO-1,4-LACTONE OXIDASE"/>
    <property type="match status" value="1"/>
</dbReference>
<evidence type="ECO:0000259" key="3">
    <source>
        <dbReference type="PROSITE" id="PS51387"/>
    </source>
</evidence>
<dbReference type="Gene3D" id="1.10.45.10">
    <property type="entry name" value="Vanillyl-alcohol Oxidase, Chain A, domain 4"/>
    <property type="match status" value="1"/>
</dbReference>
<dbReference type="PIRSF" id="PIRSF000136">
    <property type="entry name" value="LGO_GLO"/>
    <property type="match status" value="1"/>
</dbReference>
<gene>
    <name evidence="4" type="ORF">D4L85_02920</name>
</gene>
<dbReference type="InterPro" id="IPR016167">
    <property type="entry name" value="FAD-bd_PCMH_sub1"/>
</dbReference>
<evidence type="ECO:0000313" key="4">
    <source>
        <dbReference type="EMBL" id="AYB29599.1"/>
    </source>
</evidence>
<keyword evidence="1" id="KW-0274">FAD</keyword>
<dbReference type="EMBL" id="CP032382">
    <property type="protein sequence ID" value="AYB29599.1"/>
    <property type="molecule type" value="Genomic_DNA"/>
</dbReference>
<name>A0A385SEG2_9BACT</name>
<protein>
    <submittedName>
        <fullName evidence="4">FAD-binding protein</fullName>
    </submittedName>
</protein>
<accession>A0A385SEG2</accession>
<evidence type="ECO:0000256" key="1">
    <source>
        <dbReference type="ARBA" id="ARBA00022827"/>
    </source>
</evidence>
<dbReference type="InterPro" id="IPR036318">
    <property type="entry name" value="FAD-bd_PCMH-like_sf"/>
</dbReference>
<dbReference type="Gene3D" id="3.30.465.10">
    <property type="match status" value="1"/>
</dbReference>
<dbReference type="PROSITE" id="PS51387">
    <property type="entry name" value="FAD_PCMH"/>
    <property type="match status" value="1"/>
</dbReference>
<dbReference type="Pfam" id="PF01565">
    <property type="entry name" value="FAD_binding_4"/>
    <property type="match status" value="1"/>
</dbReference>
<dbReference type="InterPro" id="IPR016166">
    <property type="entry name" value="FAD-bd_PCMH"/>
</dbReference>
<keyword evidence="5" id="KW-1185">Reference proteome</keyword>